<reference evidence="1" key="1">
    <citation type="submission" date="2018-05" db="EMBL/GenBank/DDBJ databases">
        <authorList>
            <person name="Lanie J.A."/>
            <person name="Ng W.-L."/>
            <person name="Kazmierczak K.M."/>
            <person name="Andrzejewski T.M."/>
            <person name="Davidsen T.M."/>
            <person name="Wayne K.J."/>
            <person name="Tettelin H."/>
            <person name="Glass J.I."/>
            <person name="Rusch D."/>
            <person name="Podicherti R."/>
            <person name="Tsui H.-C.T."/>
            <person name="Winkler M.E."/>
        </authorList>
    </citation>
    <scope>NUCLEOTIDE SEQUENCE</scope>
</reference>
<feature type="non-terminal residue" evidence="1">
    <location>
        <position position="1"/>
    </location>
</feature>
<accession>A0A383B1Q7</accession>
<sequence length="205" mass="22463">PHFRNSDISPEALLTRLQGGELTLSGKGGSAGKDGTAGKAEKGNLQSREFVKALSGDSFLFNFLGKALSFFGKNPKFRALMKLAIVETLGSIEGDVTRLAEASGPGMRKFMRTLLEDRNTIVFRDLRKVLKGKNPPKAIVVFYGAAHMPDLENRLVGKLGFRPDGDEWLAAFGVNPKKAGLSTFEVGLVRKMIRMQIQQALRQKK</sequence>
<gene>
    <name evidence="1" type="ORF">METZ01_LOCUS466239</name>
</gene>
<organism evidence="1">
    <name type="scientific">marine metagenome</name>
    <dbReference type="NCBI Taxonomy" id="408172"/>
    <lineage>
        <taxon>unclassified sequences</taxon>
        <taxon>metagenomes</taxon>
        <taxon>ecological metagenomes</taxon>
    </lineage>
</organism>
<dbReference type="EMBL" id="UINC01196394">
    <property type="protein sequence ID" value="SVE13385.1"/>
    <property type="molecule type" value="Genomic_DNA"/>
</dbReference>
<proteinExistence type="predicted"/>
<name>A0A383B1Q7_9ZZZZ</name>
<dbReference type="AlphaFoldDB" id="A0A383B1Q7"/>
<evidence type="ECO:0000313" key="1">
    <source>
        <dbReference type="EMBL" id="SVE13385.1"/>
    </source>
</evidence>
<protein>
    <submittedName>
        <fullName evidence="1">Uncharacterized protein</fullName>
    </submittedName>
</protein>